<dbReference type="AlphaFoldDB" id="A0A5M8RLX0"/>
<evidence type="ECO:0000313" key="2">
    <source>
        <dbReference type="Proteomes" id="UP000324326"/>
    </source>
</evidence>
<sequence length="23" mass="2484">MYGLSADGIYGPKTKAKIESLLK</sequence>
<evidence type="ECO:0000313" key="1">
    <source>
        <dbReference type="EMBL" id="KAA6447844.1"/>
    </source>
</evidence>
<protein>
    <recommendedName>
        <fullName evidence="3">Peptidoglycan binding-like domain-containing protein</fullName>
    </recommendedName>
</protein>
<dbReference type="Proteomes" id="UP000324326">
    <property type="component" value="Unassembled WGS sequence"/>
</dbReference>
<reference evidence="1 2" key="1">
    <citation type="submission" date="2018-08" db="EMBL/GenBank/DDBJ databases">
        <title>Bacillus phenotypic plasticity.</title>
        <authorList>
            <person name="Hurtado E."/>
        </authorList>
    </citation>
    <scope>NUCLEOTIDE SEQUENCE [LARGE SCALE GENOMIC DNA]</scope>
    <source>
        <strain evidence="1 2">427</strain>
    </source>
</reference>
<organism evidence="1 2">
    <name type="scientific">Bacillus swezeyi</name>
    <dbReference type="NCBI Taxonomy" id="1925020"/>
    <lineage>
        <taxon>Bacteria</taxon>
        <taxon>Bacillati</taxon>
        <taxon>Bacillota</taxon>
        <taxon>Bacilli</taxon>
        <taxon>Bacillales</taxon>
        <taxon>Bacillaceae</taxon>
        <taxon>Bacillus</taxon>
    </lineage>
</organism>
<proteinExistence type="predicted"/>
<evidence type="ECO:0008006" key="3">
    <source>
        <dbReference type="Google" id="ProtNLM"/>
    </source>
</evidence>
<dbReference type="RefSeq" id="WP_148958561.1">
    <property type="nucleotide sequence ID" value="NZ_VTEL01000005.1"/>
</dbReference>
<comment type="caution">
    <text evidence="1">The sequence shown here is derived from an EMBL/GenBank/DDBJ whole genome shotgun (WGS) entry which is preliminary data.</text>
</comment>
<gene>
    <name evidence="1" type="ORF">DX927_20210</name>
</gene>
<name>A0A5M8RLX0_9BACI</name>
<dbReference type="EMBL" id="QSND01000005">
    <property type="protein sequence ID" value="KAA6447844.1"/>
    <property type="molecule type" value="Genomic_DNA"/>
</dbReference>
<accession>A0A5M8RLX0</accession>